<dbReference type="InterPro" id="IPR036737">
    <property type="entry name" value="OmpA-like_sf"/>
</dbReference>
<evidence type="ECO:0000313" key="8">
    <source>
        <dbReference type="EMBL" id="NJB87857.1"/>
    </source>
</evidence>
<feature type="domain" description="OmpA-like" evidence="7">
    <location>
        <begin position="76"/>
        <end position="200"/>
    </location>
</feature>
<comment type="subcellular location">
    <subcellularLocation>
        <location evidence="1">Cell outer membrane</location>
    </subcellularLocation>
</comment>
<dbReference type="AlphaFoldDB" id="A0A7X6B7L8"/>
<sequence>MRWSLLSVAAAAAIGGCSADAPTDAANQDAANRDESPIAPSRSAGDTASPPAAAGMSAKVSSLTGAVSGLNTRVTDMGTIIDLPADALFEYDKAVLTQAAEVELRKAAEMIRSGPPGAIRVIGHTDSKGDDAYNQTLSEARANSVADWLREQVGVRQRELLVSGRGEAAPIAPNENAAGDDDPAGRAKNRRVELVVPTTDGQSSASAG</sequence>
<feature type="region of interest" description="Disordered" evidence="5">
    <location>
        <begin position="163"/>
        <end position="208"/>
    </location>
</feature>
<dbReference type="Gene3D" id="3.30.1330.60">
    <property type="entry name" value="OmpA-like domain"/>
    <property type="match status" value="1"/>
</dbReference>
<evidence type="ECO:0000256" key="1">
    <source>
        <dbReference type="ARBA" id="ARBA00004442"/>
    </source>
</evidence>
<dbReference type="InterPro" id="IPR050330">
    <property type="entry name" value="Bact_OuterMem_StrucFunc"/>
</dbReference>
<dbReference type="PANTHER" id="PTHR30329:SF21">
    <property type="entry name" value="LIPOPROTEIN YIAD-RELATED"/>
    <property type="match status" value="1"/>
</dbReference>
<dbReference type="GO" id="GO:0009279">
    <property type="term" value="C:cell outer membrane"/>
    <property type="evidence" value="ECO:0007669"/>
    <property type="project" value="UniProtKB-SubCell"/>
</dbReference>
<evidence type="ECO:0000256" key="2">
    <source>
        <dbReference type="ARBA" id="ARBA00023136"/>
    </source>
</evidence>
<feature type="signal peptide" evidence="6">
    <location>
        <begin position="1"/>
        <end position="19"/>
    </location>
</feature>
<reference evidence="8 9" key="1">
    <citation type="submission" date="2020-03" db="EMBL/GenBank/DDBJ databases">
        <title>Genomic Encyclopedia of Type Strains, Phase IV (KMG-IV): sequencing the most valuable type-strain genomes for metagenomic binning, comparative biology and taxonomic classification.</title>
        <authorList>
            <person name="Goeker M."/>
        </authorList>
    </citation>
    <scope>NUCLEOTIDE SEQUENCE [LARGE SCALE GENOMIC DNA]</scope>
    <source>
        <strain evidence="8 9">DSM 25229</strain>
    </source>
</reference>
<keyword evidence="6" id="KW-0732">Signal</keyword>
<feature type="chain" id="PRO_5030872318" evidence="6">
    <location>
        <begin position="20"/>
        <end position="208"/>
    </location>
</feature>
<dbReference type="PROSITE" id="PS51257">
    <property type="entry name" value="PROKAR_LIPOPROTEIN"/>
    <property type="match status" value="1"/>
</dbReference>
<gene>
    <name evidence="8" type="ORF">GGR90_000009</name>
</gene>
<proteinExistence type="predicted"/>
<dbReference type="CDD" id="cd07185">
    <property type="entry name" value="OmpA_C-like"/>
    <property type="match status" value="1"/>
</dbReference>
<feature type="region of interest" description="Disordered" evidence="5">
    <location>
        <begin position="22"/>
        <end position="56"/>
    </location>
</feature>
<evidence type="ECO:0000256" key="6">
    <source>
        <dbReference type="SAM" id="SignalP"/>
    </source>
</evidence>
<dbReference type="RefSeq" id="WP_209023514.1">
    <property type="nucleotide sequence ID" value="NZ_JAATIT010000001.1"/>
</dbReference>
<dbReference type="InterPro" id="IPR006665">
    <property type="entry name" value="OmpA-like"/>
</dbReference>
<dbReference type="PANTHER" id="PTHR30329">
    <property type="entry name" value="STATOR ELEMENT OF FLAGELLAR MOTOR COMPLEX"/>
    <property type="match status" value="1"/>
</dbReference>
<dbReference type="EMBL" id="JAATIT010000001">
    <property type="protein sequence ID" value="NJB87857.1"/>
    <property type="molecule type" value="Genomic_DNA"/>
</dbReference>
<dbReference type="SUPFAM" id="SSF103088">
    <property type="entry name" value="OmpA-like"/>
    <property type="match status" value="1"/>
</dbReference>
<evidence type="ECO:0000256" key="4">
    <source>
        <dbReference type="PROSITE-ProRule" id="PRU00473"/>
    </source>
</evidence>
<organism evidence="8 9">
    <name type="scientific">Sphingopyxis italica</name>
    <dbReference type="NCBI Taxonomy" id="1129133"/>
    <lineage>
        <taxon>Bacteria</taxon>
        <taxon>Pseudomonadati</taxon>
        <taxon>Pseudomonadota</taxon>
        <taxon>Alphaproteobacteria</taxon>
        <taxon>Sphingomonadales</taxon>
        <taxon>Sphingomonadaceae</taxon>
        <taxon>Sphingopyxis</taxon>
    </lineage>
</organism>
<comment type="caution">
    <text evidence="8">The sequence shown here is derived from an EMBL/GenBank/DDBJ whole genome shotgun (WGS) entry which is preliminary data.</text>
</comment>
<dbReference type="PROSITE" id="PS51123">
    <property type="entry name" value="OMPA_2"/>
    <property type="match status" value="1"/>
</dbReference>
<protein>
    <submittedName>
        <fullName evidence="8">Outer membrane protein OmpA-like peptidoglycan-associated protein</fullName>
    </submittedName>
</protein>
<name>A0A7X6B7L8_9SPHN</name>
<feature type="compositionally biased region" description="Polar residues" evidence="5">
    <location>
        <begin position="199"/>
        <end position="208"/>
    </location>
</feature>
<evidence type="ECO:0000313" key="9">
    <source>
        <dbReference type="Proteomes" id="UP000535078"/>
    </source>
</evidence>
<evidence type="ECO:0000256" key="3">
    <source>
        <dbReference type="ARBA" id="ARBA00023237"/>
    </source>
</evidence>
<feature type="compositionally biased region" description="Low complexity" evidence="5">
    <location>
        <begin position="166"/>
        <end position="177"/>
    </location>
</feature>
<dbReference type="PRINTS" id="PR01021">
    <property type="entry name" value="OMPADOMAIN"/>
</dbReference>
<dbReference type="InterPro" id="IPR006664">
    <property type="entry name" value="OMP_bac"/>
</dbReference>
<dbReference type="Proteomes" id="UP000535078">
    <property type="component" value="Unassembled WGS sequence"/>
</dbReference>
<evidence type="ECO:0000256" key="5">
    <source>
        <dbReference type="SAM" id="MobiDB-lite"/>
    </source>
</evidence>
<keyword evidence="9" id="KW-1185">Reference proteome</keyword>
<accession>A0A7X6B7L8</accession>
<keyword evidence="2 4" id="KW-0472">Membrane</keyword>
<keyword evidence="3" id="KW-0998">Cell outer membrane</keyword>
<evidence type="ECO:0000259" key="7">
    <source>
        <dbReference type="PROSITE" id="PS51123"/>
    </source>
</evidence>
<dbReference type="Pfam" id="PF00691">
    <property type="entry name" value="OmpA"/>
    <property type="match status" value="1"/>
</dbReference>